<feature type="transmembrane region" description="Helical" evidence="1">
    <location>
        <begin position="12"/>
        <end position="38"/>
    </location>
</feature>
<name>A0A178JFC7_9VIBR</name>
<feature type="transmembrane region" description="Helical" evidence="1">
    <location>
        <begin position="50"/>
        <end position="68"/>
    </location>
</feature>
<dbReference type="EMBL" id="LUAX01000001">
    <property type="protein sequence ID" value="OAN00611.1"/>
    <property type="molecule type" value="Genomic_DNA"/>
</dbReference>
<comment type="caution">
    <text evidence="2">The sequence shown here is derived from an EMBL/GenBank/DDBJ whole genome shotgun (WGS) entry which is preliminary data.</text>
</comment>
<dbReference type="AlphaFoldDB" id="A0A178JFC7"/>
<accession>A0A178JFC7</accession>
<keyword evidence="1" id="KW-1133">Transmembrane helix</keyword>
<proteinExistence type="predicted"/>
<keyword evidence="1" id="KW-0472">Membrane</keyword>
<keyword evidence="1" id="KW-0812">Transmembrane</keyword>
<organism evidence="2 3">
    <name type="scientific">Vibrio europaeus</name>
    <dbReference type="NCBI Taxonomy" id="300876"/>
    <lineage>
        <taxon>Bacteria</taxon>
        <taxon>Pseudomonadati</taxon>
        <taxon>Pseudomonadota</taxon>
        <taxon>Gammaproteobacteria</taxon>
        <taxon>Vibrionales</taxon>
        <taxon>Vibrionaceae</taxon>
        <taxon>Vibrio</taxon>
        <taxon>Vibrio oreintalis group</taxon>
    </lineage>
</organism>
<evidence type="ECO:0000313" key="3">
    <source>
        <dbReference type="Proteomes" id="UP000094761"/>
    </source>
</evidence>
<evidence type="ECO:0000256" key="1">
    <source>
        <dbReference type="SAM" id="Phobius"/>
    </source>
</evidence>
<dbReference type="Proteomes" id="UP000094761">
    <property type="component" value="Unassembled WGS sequence"/>
</dbReference>
<protein>
    <submittedName>
        <fullName evidence="2">Uncharacterized protein</fullName>
    </submittedName>
</protein>
<sequence>MKLVKTLKPLGWLVLHFLIGVELAYISIILIAIFGAGYDGTIEEIQRDELMINVVYAMFILYQCWSVYRFGVKGLLPILVTSRNQQRSH</sequence>
<gene>
    <name evidence="2" type="ORF">AZ468_05660</name>
</gene>
<reference evidence="2 3" key="1">
    <citation type="submission" date="2016-03" db="EMBL/GenBank/DDBJ databases">
        <title>Draft genome sequence of the Vibrio tubiashii subs. europaeus.</title>
        <authorList>
            <person name="Spinard E."/>
            <person name="Dubert J."/>
            <person name="Nelson D.R."/>
            <person name="Barja J.L."/>
        </authorList>
    </citation>
    <scope>NUCLEOTIDE SEQUENCE [LARGE SCALE GENOMIC DNA]</scope>
    <source>
        <strain evidence="3">PP-638</strain>
    </source>
</reference>
<evidence type="ECO:0000313" key="2">
    <source>
        <dbReference type="EMBL" id="OAN00611.1"/>
    </source>
</evidence>